<evidence type="ECO:0000313" key="2">
    <source>
        <dbReference type="Proteomes" id="UP000464178"/>
    </source>
</evidence>
<accession>A0A6P2CPG9</accession>
<dbReference type="AlphaFoldDB" id="A0A6P2CPG9"/>
<protein>
    <submittedName>
        <fullName evidence="1">Uncharacterized protein</fullName>
    </submittedName>
</protein>
<name>A0A6P2CPG9_9BACT</name>
<dbReference type="RefSeq" id="WP_162665922.1">
    <property type="nucleotide sequence ID" value="NZ_LR593886.1"/>
</dbReference>
<sequence>MIDSTAETLPALAKRLGKRRMTVWNWVTKGITVGNRKVKLAAVRVGRQWCVAPDWYEQFVKDCNPELPALPESPSAEQRRLKAEQIRAKALIG</sequence>
<reference evidence="1 2" key="1">
    <citation type="submission" date="2019-05" db="EMBL/GenBank/DDBJ databases">
        <authorList>
            <consortium name="Science for Life Laboratories"/>
        </authorList>
    </citation>
    <scope>NUCLEOTIDE SEQUENCE [LARGE SCALE GENOMIC DNA]</scope>
    <source>
        <strain evidence="1">Soil9</strain>
    </source>
</reference>
<dbReference type="EMBL" id="LR593886">
    <property type="protein sequence ID" value="VTR90841.1"/>
    <property type="molecule type" value="Genomic_DNA"/>
</dbReference>
<proteinExistence type="predicted"/>
<dbReference type="Proteomes" id="UP000464178">
    <property type="component" value="Chromosome"/>
</dbReference>
<organism evidence="1 2">
    <name type="scientific">Gemmata massiliana</name>
    <dbReference type="NCBI Taxonomy" id="1210884"/>
    <lineage>
        <taxon>Bacteria</taxon>
        <taxon>Pseudomonadati</taxon>
        <taxon>Planctomycetota</taxon>
        <taxon>Planctomycetia</taxon>
        <taxon>Gemmatales</taxon>
        <taxon>Gemmataceae</taxon>
        <taxon>Gemmata</taxon>
    </lineage>
</organism>
<dbReference type="KEGG" id="gms:SOIL9_68730"/>
<gene>
    <name evidence="1" type="ORF">SOIL9_68730</name>
</gene>
<evidence type="ECO:0000313" key="1">
    <source>
        <dbReference type="EMBL" id="VTR90841.1"/>
    </source>
</evidence>
<keyword evidence="2" id="KW-1185">Reference proteome</keyword>